<dbReference type="PROSITE" id="PS51526">
    <property type="entry name" value="RFX_DBD"/>
    <property type="match status" value="1"/>
</dbReference>
<keyword evidence="2" id="KW-0805">Transcription regulation</keyword>
<evidence type="ECO:0000256" key="4">
    <source>
        <dbReference type="ARBA" id="ARBA00023242"/>
    </source>
</evidence>
<dbReference type="OrthoDB" id="338531at2759"/>
<feature type="compositionally biased region" description="Polar residues" evidence="5">
    <location>
        <begin position="12"/>
        <end position="22"/>
    </location>
</feature>
<feature type="domain" description="RFX-type winged-helix" evidence="6">
    <location>
        <begin position="423"/>
        <end position="502"/>
    </location>
</feature>
<evidence type="ECO:0000256" key="2">
    <source>
        <dbReference type="ARBA" id="ARBA00023015"/>
    </source>
</evidence>
<dbReference type="GO" id="GO:0003677">
    <property type="term" value="F:DNA binding"/>
    <property type="evidence" value="ECO:0007669"/>
    <property type="project" value="InterPro"/>
</dbReference>
<dbReference type="GO" id="GO:0006325">
    <property type="term" value="P:chromatin organization"/>
    <property type="evidence" value="ECO:0007669"/>
    <property type="project" value="UniProtKB-KW"/>
</dbReference>
<dbReference type="InterPro" id="IPR052406">
    <property type="entry name" value="Chromatin_Remodeling_Comp"/>
</dbReference>
<dbReference type="EMBL" id="PJQD01000035">
    <property type="protein sequence ID" value="POY73627.1"/>
    <property type="molecule type" value="Genomic_DNA"/>
</dbReference>
<sequence length="771" mass="82995">MSAIPGRPGVSVASNRAPQQYAQPGIAKPATARGTQGGHGRGSARAAVREKWNRVFGGHAFLETGANNRLVLSLKSGIPAEVDFGLDRLVQITSIEPDLVRLGEFPGLLDGCLALVRDYLDRRRADRAKGLPVLSALVGEEARDVLRRRAGEAALILRNLAPESRSRDPLLASKKLLRVICDVLEEGQLDQLDGDETTEIRIYLLDVLECIGEQVPLALPGHAVAAGSEADGDDDRPPPKPEPLDSPAVRLFPLLVALTRSTDRALILAGFRCLTVLALNGKSDAVFALLTYDGIAPLPKPCPHPIQTAIDLLPVADAELNLAILEFIYQHTLLPSNAVLLAERRELAGILRLLISKFHVRAKLEEVTIDLRTANFDGRIYHDKHAIKHARKSTAVYAVQANDGLVSSEELAQLIPISEPSRALSWMRLAFEAEPNSSVPQVTLWTTYRSQFEPHAVPGVPPLLAAADVIKASQQAFPNVLPMVSEESGQRSFVIKGIRIRDRPELRSQYRCRWNGCQGAGVLDTPEDVYQHLLSAHLAQPSPQCCWGSCTYTSRQTDANLLSADLTLHIRTHIPLPQTGNADSANPPDPPSILHHERIHAERETPAPDANATGIGFFAALTIRNLGRIAKLAVDAQAALRAAGPKGASGSALVASGNSAIGRLAEGEQSIFEAFAAAAEGASRSGSMGVFDRLEKVEYEKAYPLAEALVGLQREINGTVMRDVSLGKVLGETALRVEECRVALVRLAAPGAVAADELAEEPDPEDVDMQS</sequence>
<dbReference type="PANTHER" id="PTHR22970">
    <property type="entry name" value="AT-RICH INTERACTIVE DOMAIN-CONTAINING PROTEIN 2"/>
    <property type="match status" value="1"/>
</dbReference>
<keyword evidence="1" id="KW-0156">Chromatin regulator</keyword>
<protein>
    <recommendedName>
        <fullName evidence="6">RFX-type winged-helix domain-containing protein</fullName>
    </recommendedName>
</protein>
<feature type="region of interest" description="Disordered" evidence="5">
    <location>
        <begin position="1"/>
        <end position="44"/>
    </location>
</feature>
<dbReference type="SUPFAM" id="SSF48371">
    <property type="entry name" value="ARM repeat"/>
    <property type="match status" value="1"/>
</dbReference>
<keyword evidence="3" id="KW-0804">Transcription</keyword>
<dbReference type="PANTHER" id="PTHR22970:SF14">
    <property type="entry name" value="AT-RICH INTERACTIVE DOMAIN-CONTAINING PROTEIN 2"/>
    <property type="match status" value="1"/>
</dbReference>
<organism evidence="7 8">
    <name type="scientific">Rhodotorula taiwanensis</name>
    <dbReference type="NCBI Taxonomy" id="741276"/>
    <lineage>
        <taxon>Eukaryota</taxon>
        <taxon>Fungi</taxon>
        <taxon>Dikarya</taxon>
        <taxon>Basidiomycota</taxon>
        <taxon>Pucciniomycotina</taxon>
        <taxon>Microbotryomycetes</taxon>
        <taxon>Sporidiobolales</taxon>
        <taxon>Sporidiobolaceae</taxon>
        <taxon>Rhodotorula</taxon>
    </lineage>
</organism>
<gene>
    <name evidence="7" type="ORF">BMF94_3161</name>
</gene>
<evidence type="ECO:0000256" key="5">
    <source>
        <dbReference type="SAM" id="MobiDB-lite"/>
    </source>
</evidence>
<name>A0A2S5BA34_9BASI</name>
<evidence type="ECO:0000256" key="1">
    <source>
        <dbReference type="ARBA" id="ARBA00022853"/>
    </source>
</evidence>
<keyword evidence="4" id="KW-0539">Nucleus</keyword>
<dbReference type="GO" id="GO:0006355">
    <property type="term" value="P:regulation of DNA-templated transcription"/>
    <property type="evidence" value="ECO:0007669"/>
    <property type="project" value="InterPro"/>
</dbReference>
<keyword evidence="8" id="KW-1185">Reference proteome</keyword>
<dbReference type="InterPro" id="IPR016024">
    <property type="entry name" value="ARM-type_fold"/>
</dbReference>
<evidence type="ECO:0000256" key="3">
    <source>
        <dbReference type="ARBA" id="ARBA00023163"/>
    </source>
</evidence>
<dbReference type="Proteomes" id="UP000237144">
    <property type="component" value="Unassembled WGS sequence"/>
</dbReference>
<evidence type="ECO:0000313" key="8">
    <source>
        <dbReference type="Proteomes" id="UP000237144"/>
    </source>
</evidence>
<dbReference type="GO" id="GO:0016586">
    <property type="term" value="C:RSC-type complex"/>
    <property type="evidence" value="ECO:0007669"/>
    <property type="project" value="TreeGrafter"/>
</dbReference>
<comment type="caution">
    <text evidence="7">The sequence shown here is derived from an EMBL/GenBank/DDBJ whole genome shotgun (WGS) entry which is preliminary data.</text>
</comment>
<feature type="region of interest" description="Disordered" evidence="5">
    <location>
        <begin position="225"/>
        <end position="245"/>
    </location>
</feature>
<evidence type="ECO:0000313" key="7">
    <source>
        <dbReference type="EMBL" id="POY73627.1"/>
    </source>
</evidence>
<dbReference type="AlphaFoldDB" id="A0A2S5BA34"/>
<evidence type="ECO:0000259" key="6">
    <source>
        <dbReference type="PROSITE" id="PS51526"/>
    </source>
</evidence>
<dbReference type="InterPro" id="IPR003150">
    <property type="entry name" value="DNA-bd_RFX"/>
</dbReference>
<reference evidence="7 8" key="1">
    <citation type="journal article" date="2018" name="Front. Microbiol.">
        <title>Prospects for Fungal Bioremediation of Acidic Radioactive Waste Sites: Characterization and Genome Sequence of Rhodotorula taiwanensis MD1149.</title>
        <authorList>
            <person name="Tkavc R."/>
            <person name="Matrosova V.Y."/>
            <person name="Grichenko O.E."/>
            <person name="Gostincar C."/>
            <person name="Volpe R.P."/>
            <person name="Klimenkova P."/>
            <person name="Gaidamakova E.K."/>
            <person name="Zhou C.E."/>
            <person name="Stewart B.J."/>
            <person name="Lyman M.G."/>
            <person name="Malfatti S.A."/>
            <person name="Rubinfeld B."/>
            <person name="Courtot M."/>
            <person name="Singh J."/>
            <person name="Dalgard C.L."/>
            <person name="Hamilton T."/>
            <person name="Frey K.G."/>
            <person name="Gunde-Cimerman N."/>
            <person name="Dugan L."/>
            <person name="Daly M.J."/>
        </authorList>
    </citation>
    <scope>NUCLEOTIDE SEQUENCE [LARGE SCALE GENOMIC DNA]</scope>
    <source>
        <strain evidence="7 8">MD1149</strain>
    </source>
</reference>
<dbReference type="STRING" id="741276.A0A2S5BA34"/>
<accession>A0A2S5BA34</accession>
<proteinExistence type="predicted"/>